<dbReference type="PROSITE" id="PS50113">
    <property type="entry name" value="PAC"/>
    <property type="match status" value="1"/>
</dbReference>
<dbReference type="PANTHER" id="PTHR41523:SF7">
    <property type="entry name" value="HISTIDINE KINASE"/>
    <property type="match status" value="1"/>
</dbReference>
<evidence type="ECO:0000313" key="19">
    <source>
        <dbReference type="EMBL" id="QCI63377.1"/>
    </source>
</evidence>
<dbReference type="AlphaFoldDB" id="A0A4D7B5V1"/>
<evidence type="ECO:0000256" key="14">
    <source>
        <dbReference type="ARBA" id="ARBA00022991"/>
    </source>
</evidence>
<keyword evidence="7" id="KW-0285">Flavoprotein</keyword>
<dbReference type="PROSITE" id="PS50112">
    <property type="entry name" value="PAS"/>
    <property type="match status" value="1"/>
</dbReference>
<dbReference type="InterPro" id="IPR035965">
    <property type="entry name" value="PAS-like_dom_sf"/>
</dbReference>
<keyword evidence="12" id="KW-0418">Kinase</keyword>
<dbReference type="PANTHER" id="PTHR41523">
    <property type="entry name" value="TWO-COMPONENT SYSTEM SENSOR PROTEIN"/>
    <property type="match status" value="1"/>
</dbReference>
<evidence type="ECO:0000256" key="12">
    <source>
        <dbReference type="ARBA" id="ARBA00022777"/>
    </source>
</evidence>
<evidence type="ECO:0000256" key="7">
    <source>
        <dbReference type="ARBA" id="ARBA00022630"/>
    </source>
</evidence>
<keyword evidence="20" id="KW-1185">Reference proteome</keyword>
<keyword evidence="6" id="KW-0716">Sensory transduction</keyword>
<evidence type="ECO:0000256" key="10">
    <source>
        <dbReference type="ARBA" id="ARBA00022737"/>
    </source>
</evidence>
<accession>A0A4D7B5V1</accession>
<dbReference type="EMBL" id="CP039690">
    <property type="protein sequence ID" value="QCI63377.1"/>
    <property type="molecule type" value="Genomic_DNA"/>
</dbReference>
<feature type="domain" description="PAC" evidence="18">
    <location>
        <begin position="100"/>
        <end position="152"/>
    </location>
</feature>
<name>A0A4D7B5V1_9HYPH</name>
<dbReference type="Gene3D" id="3.30.450.20">
    <property type="entry name" value="PAS domain"/>
    <property type="match status" value="1"/>
</dbReference>
<dbReference type="InterPro" id="IPR011102">
    <property type="entry name" value="Sig_transdc_His_kinase_HWE"/>
</dbReference>
<evidence type="ECO:0000256" key="13">
    <source>
        <dbReference type="ARBA" id="ARBA00022840"/>
    </source>
</evidence>
<dbReference type="SMART" id="SM00086">
    <property type="entry name" value="PAC"/>
    <property type="match status" value="1"/>
</dbReference>
<dbReference type="KEGG" id="pstg:E8M01_03465"/>
<dbReference type="Pfam" id="PF07536">
    <property type="entry name" value="HWE_HK"/>
    <property type="match status" value="1"/>
</dbReference>
<evidence type="ECO:0000256" key="11">
    <source>
        <dbReference type="ARBA" id="ARBA00022741"/>
    </source>
</evidence>
<dbReference type="GO" id="GO:0009881">
    <property type="term" value="F:photoreceptor activity"/>
    <property type="evidence" value="ECO:0007669"/>
    <property type="project" value="UniProtKB-KW"/>
</dbReference>
<evidence type="ECO:0000256" key="9">
    <source>
        <dbReference type="ARBA" id="ARBA00022679"/>
    </source>
</evidence>
<dbReference type="InterPro" id="IPR036890">
    <property type="entry name" value="HATPase_C_sf"/>
</dbReference>
<dbReference type="EC" id="2.7.13.3" evidence="2"/>
<keyword evidence="10" id="KW-0677">Repeat</keyword>
<dbReference type="RefSeq" id="WP_136958835.1">
    <property type="nucleotide sequence ID" value="NZ_CP039690.1"/>
</dbReference>
<dbReference type="OrthoDB" id="341208at2"/>
<evidence type="ECO:0000313" key="20">
    <source>
        <dbReference type="Proteomes" id="UP000298781"/>
    </source>
</evidence>
<keyword evidence="11" id="KW-0547">Nucleotide-binding</keyword>
<evidence type="ECO:0000256" key="6">
    <source>
        <dbReference type="ARBA" id="ARBA00022606"/>
    </source>
</evidence>
<keyword evidence="14" id="KW-0157">Chromophore</keyword>
<keyword evidence="8" id="KW-0288">FMN</keyword>
<keyword evidence="9" id="KW-0808">Transferase</keyword>
<dbReference type="GO" id="GO:0004673">
    <property type="term" value="F:protein histidine kinase activity"/>
    <property type="evidence" value="ECO:0007669"/>
    <property type="project" value="UniProtKB-EC"/>
</dbReference>
<gene>
    <name evidence="19" type="ORF">E8M01_03465</name>
</gene>
<dbReference type="NCBIfam" id="TIGR00229">
    <property type="entry name" value="sensory_box"/>
    <property type="match status" value="1"/>
</dbReference>
<keyword evidence="15" id="KW-0843">Virulence</keyword>
<proteinExistence type="predicted"/>
<keyword evidence="4" id="KW-0600">Photoreceptor protein</keyword>
<dbReference type="SUPFAM" id="SSF55785">
    <property type="entry name" value="PYP-like sensor domain (PAS domain)"/>
    <property type="match status" value="1"/>
</dbReference>
<evidence type="ECO:0000256" key="16">
    <source>
        <dbReference type="ARBA" id="ARBA00023170"/>
    </source>
</evidence>
<dbReference type="SMART" id="SM00911">
    <property type="entry name" value="HWE_HK"/>
    <property type="match status" value="1"/>
</dbReference>
<dbReference type="GO" id="GO:0005524">
    <property type="term" value="F:ATP binding"/>
    <property type="evidence" value="ECO:0007669"/>
    <property type="project" value="UniProtKB-KW"/>
</dbReference>
<evidence type="ECO:0000256" key="2">
    <source>
        <dbReference type="ARBA" id="ARBA00012438"/>
    </source>
</evidence>
<evidence type="ECO:0000256" key="3">
    <source>
        <dbReference type="ARBA" id="ARBA00021740"/>
    </source>
</evidence>
<organism evidence="19 20">
    <name type="scientific">Phreatobacter stygius</name>
    <dbReference type="NCBI Taxonomy" id="1940610"/>
    <lineage>
        <taxon>Bacteria</taxon>
        <taxon>Pseudomonadati</taxon>
        <taxon>Pseudomonadota</taxon>
        <taxon>Alphaproteobacteria</taxon>
        <taxon>Hyphomicrobiales</taxon>
        <taxon>Phreatobacteraceae</taxon>
        <taxon>Phreatobacter</taxon>
    </lineage>
</organism>
<keyword evidence="16" id="KW-0675">Receptor</keyword>
<evidence type="ECO:0000259" key="17">
    <source>
        <dbReference type="PROSITE" id="PS50112"/>
    </source>
</evidence>
<sequence length="351" mass="38215">MPEIVIKSEGQKVAEAGVESFRKDLGPFVVAAETTRMAMLFTDAGVTGNPIIFANDAFLDLTGYARQEVLGQSFNFLMARGTDPDSLGRIEAAFAGNRVGGSEISYRRKDGSLFWSAILISPVRDESGDVVQHFASFVDLTDHKREQAQSKMLIDELNHRVKNTLATVQSIVSQALRNTSDPAVIREAIESRLFALSRSHDLLTRENWEGAGLLDLVKAALEPFGVANGRSERFVITGRNIRVTPKVALALGIAFHELATNAVKYGAFSNKAGSVLISWKTKPSPEGDRLVLRWQEKDGPPVALPSRKGFGSRVIERGLVHELEGTVDLAYRTDGAVCTIDFPAPIGARHG</sequence>
<dbReference type="Proteomes" id="UP000298781">
    <property type="component" value="Chromosome"/>
</dbReference>
<keyword evidence="5" id="KW-0597">Phosphoprotein</keyword>
<evidence type="ECO:0000256" key="8">
    <source>
        <dbReference type="ARBA" id="ARBA00022643"/>
    </source>
</evidence>
<dbReference type="SMART" id="SM00091">
    <property type="entry name" value="PAS"/>
    <property type="match status" value="1"/>
</dbReference>
<dbReference type="InterPro" id="IPR001610">
    <property type="entry name" value="PAC"/>
</dbReference>
<keyword evidence="13" id="KW-0067">ATP-binding</keyword>
<dbReference type="Gene3D" id="3.30.565.10">
    <property type="entry name" value="Histidine kinase-like ATPase, C-terminal domain"/>
    <property type="match status" value="1"/>
</dbReference>
<protein>
    <recommendedName>
        <fullName evidence="3">Blue-light-activated histidine kinase</fullName>
        <ecNumber evidence="2">2.7.13.3</ecNumber>
    </recommendedName>
</protein>
<evidence type="ECO:0000256" key="4">
    <source>
        <dbReference type="ARBA" id="ARBA00022543"/>
    </source>
</evidence>
<comment type="catalytic activity">
    <reaction evidence="1">
        <text>ATP + protein L-histidine = ADP + protein N-phospho-L-histidine.</text>
        <dbReference type="EC" id="2.7.13.3"/>
    </reaction>
</comment>
<dbReference type="InterPro" id="IPR000700">
    <property type="entry name" value="PAS-assoc_C"/>
</dbReference>
<dbReference type="Pfam" id="PF13426">
    <property type="entry name" value="PAS_9"/>
    <property type="match status" value="1"/>
</dbReference>
<feature type="domain" description="PAS" evidence="17">
    <location>
        <begin position="51"/>
        <end position="94"/>
    </location>
</feature>
<evidence type="ECO:0000259" key="18">
    <source>
        <dbReference type="PROSITE" id="PS50113"/>
    </source>
</evidence>
<evidence type="ECO:0000256" key="1">
    <source>
        <dbReference type="ARBA" id="ARBA00000085"/>
    </source>
</evidence>
<evidence type="ECO:0000256" key="5">
    <source>
        <dbReference type="ARBA" id="ARBA00022553"/>
    </source>
</evidence>
<reference evidence="19 20" key="1">
    <citation type="submission" date="2019-04" db="EMBL/GenBank/DDBJ databases">
        <title>Phreatobacter aquaticus sp. nov.</title>
        <authorList>
            <person name="Choi A."/>
        </authorList>
    </citation>
    <scope>NUCLEOTIDE SEQUENCE [LARGE SCALE GENOMIC DNA]</scope>
    <source>
        <strain evidence="19 20">KCTC 52518</strain>
    </source>
</reference>
<dbReference type="CDD" id="cd00130">
    <property type="entry name" value="PAS"/>
    <property type="match status" value="1"/>
</dbReference>
<evidence type="ECO:0000256" key="15">
    <source>
        <dbReference type="ARBA" id="ARBA00023026"/>
    </source>
</evidence>
<dbReference type="InterPro" id="IPR000014">
    <property type="entry name" value="PAS"/>
</dbReference>